<reference evidence="12" key="3">
    <citation type="submission" date="2014-09" db="EMBL/GenBank/DDBJ databases">
        <authorList>
            <person name="Magalhaes I.L.F."/>
            <person name="Oliveira U."/>
            <person name="Santos F.R."/>
            <person name="Vidigal T.H.D.A."/>
            <person name="Brescovit A.D."/>
            <person name="Santos A.J."/>
        </authorList>
    </citation>
    <scope>NUCLEOTIDE SEQUENCE</scope>
</reference>
<comment type="similarity">
    <text evidence="3">Belongs to the TRAP-gamma family.</text>
</comment>
<sequence length="195" mass="22471">MVYKRTQMYTVSQKAEPKKDKMTKEEIFLLDELSKQSKRGFYFHFNCLIVPLLPLWTFSRVLGLDIEYHTIRIVVVTMICACMLWFACNEFRISFKGKLRKKSRKAMQELPRPKGATKSGKADKSTLALLKTDRSSDNEACGFALFYNNCNFIALVILFSHIGFQKLYVEDNYVVSMTLAAFIVTVMSSTLRGKK</sequence>
<organism evidence="11">
    <name type="scientific">Lygus hesperus</name>
    <name type="common">Western plant bug</name>
    <dbReference type="NCBI Taxonomy" id="30085"/>
    <lineage>
        <taxon>Eukaryota</taxon>
        <taxon>Metazoa</taxon>
        <taxon>Ecdysozoa</taxon>
        <taxon>Arthropoda</taxon>
        <taxon>Hexapoda</taxon>
        <taxon>Insecta</taxon>
        <taxon>Pterygota</taxon>
        <taxon>Neoptera</taxon>
        <taxon>Paraneoptera</taxon>
        <taxon>Hemiptera</taxon>
        <taxon>Heteroptera</taxon>
        <taxon>Panheteroptera</taxon>
        <taxon>Cimicomorpha</taxon>
        <taxon>Miridae</taxon>
        <taxon>Mirini</taxon>
        <taxon>Lygus</taxon>
    </lineage>
</organism>
<dbReference type="InterPro" id="IPR009779">
    <property type="entry name" value="SSR3"/>
</dbReference>
<dbReference type="EMBL" id="GBHO01040966">
    <property type="protein sequence ID" value="JAG02638.1"/>
    <property type="molecule type" value="Transcribed_RNA"/>
</dbReference>
<feature type="transmembrane region" description="Helical" evidence="10">
    <location>
        <begin position="140"/>
        <end position="161"/>
    </location>
</feature>
<evidence type="ECO:0000256" key="6">
    <source>
        <dbReference type="ARBA" id="ARBA00022824"/>
    </source>
</evidence>
<evidence type="ECO:0000256" key="5">
    <source>
        <dbReference type="ARBA" id="ARBA00022692"/>
    </source>
</evidence>
<reference evidence="11" key="2">
    <citation type="submission" date="2014-07" db="EMBL/GenBank/DDBJ databases">
        <authorList>
            <person name="Hull J."/>
        </authorList>
    </citation>
    <scope>NUCLEOTIDE SEQUENCE</scope>
</reference>
<dbReference type="PANTHER" id="PTHR13399:SF2">
    <property type="entry name" value="TRANSLOCON-ASSOCIATED PROTEIN SUBUNIT GAMMA"/>
    <property type="match status" value="1"/>
</dbReference>
<dbReference type="Pfam" id="PF07074">
    <property type="entry name" value="TRAP-gamma"/>
    <property type="match status" value="1"/>
</dbReference>
<evidence type="ECO:0000256" key="2">
    <source>
        <dbReference type="ARBA" id="ARBA00004477"/>
    </source>
</evidence>
<reference evidence="11" key="1">
    <citation type="journal article" date="2014" name="PLoS ONE">
        <title>Transcriptome-Based Identification of ABC Transporters in the Western Tarnished Plant Bug Lygus hesperus.</title>
        <authorList>
            <person name="Hull J.J."/>
            <person name="Chaney K."/>
            <person name="Geib S.M."/>
            <person name="Fabrick J.A."/>
            <person name="Brent C.S."/>
            <person name="Walsh D."/>
            <person name="Lavine L.C."/>
        </authorList>
    </citation>
    <scope>NUCLEOTIDE SEQUENCE</scope>
</reference>
<dbReference type="EMBL" id="GBRD01002651">
    <property type="protein sequence ID" value="JAG63170.1"/>
    <property type="molecule type" value="Transcribed_RNA"/>
</dbReference>
<gene>
    <name evidence="11" type="primary">SSR3</name>
    <name evidence="11" type="ORF">CM83_100584</name>
</gene>
<evidence type="ECO:0000256" key="1">
    <source>
        <dbReference type="ARBA" id="ARBA00002838"/>
    </source>
</evidence>
<dbReference type="GO" id="GO:0006614">
    <property type="term" value="P:SRP-dependent cotranslational protein targeting to membrane"/>
    <property type="evidence" value="ECO:0007669"/>
    <property type="project" value="InterPro"/>
</dbReference>
<evidence type="ECO:0000256" key="3">
    <source>
        <dbReference type="ARBA" id="ARBA00007990"/>
    </source>
</evidence>
<feature type="transmembrane region" description="Helical" evidence="10">
    <location>
        <begin position="41"/>
        <end position="59"/>
    </location>
</feature>
<dbReference type="PANTHER" id="PTHR13399">
    <property type="entry name" value="TRANSLOCON-ASSOCIATED PROTEIN TRAP , GAMMA SUBUNIT"/>
    <property type="match status" value="1"/>
</dbReference>
<keyword evidence="7 10" id="KW-1133">Transmembrane helix</keyword>
<protein>
    <recommendedName>
        <fullName evidence="4">Translocon-associated protein subunit gamma</fullName>
    </recommendedName>
    <alternativeName>
        <fullName evidence="9">Signal sequence receptor subunit gamma</fullName>
    </alternativeName>
</protein>
<keyword evidence="5 10" id="KW-0812">Transmembrane</keyword>
<accession>A0A0A9W842</accession>
<evidence type="ECO:0000313" key="12">
    <source>
        <dbReference type="EMBL" id="JAG63170.1"/>
    </source>
</evidence>
<evidence type="ECO:0000256" key="10">
    <source>
        <dbReference type="SAM" id="Phobius"/>
    </source>
</evidence>
<dbReference type="AlphaFoldDB" id="A0A0A9W842"/>
<dbReference type="GO" id="GO:0005789">
    <property type="term" value="C:endoplasmic reticulum membrane"/>
    <property type="evidence" value="ECO:0007669"/>
    <property type="project" value="UniProtKB-SubCell"/>
</dbReference>
<feature type="transmembrane region" description="Helical" evidence="10">
    <location>
        <begin position="173"/>
        <end position="191"/>
    </location>
</feature>
<proteinExistence type="inferred from homology"/>
<evidence type="ECO:0000256" key="4">
    <source>
        <dbReference type="ARBA" id="ARBA00022231"/>
    </source>
</evidence>
<evidence type="ECO:0000313" key="11">
    <source>
        <dbReference type="EMBL" id="JAG02638.1"/>
    </source>
</evidence>
<comment type="subcellular location">
    <subcellularLocation>
        <location evidence="2">Endoplasmic reticulum membrane</location>
        <topology evidence="2">Multi-pass membrane protein</topology>
    </subcellularLocation>
</comment>
<evidence type="ECO:0000256" key="7">
    <source>
        <dbReference type="ARBA" id="ARBA00022989"/>
    </source>
</evidence>
<comment type="function">
    <text evidence="1">TRAP proteins are part of a complex whose function is to bind calcium to the ER membrane and thereby regulate the retention of ER resident proteins.</text>
</comment>
<keyword evidence="8 10" id="KW-0472">Membrane</keyword>
<evidence type="ECO:0000256" key="8">
    <source>
        <dbReference type="ARBA" id="ARBA00023136"/>
    </source>
</evidence>
<evidence type="ECO:0000256" key="9">
    <source>
        <dbReference type="ARBA" id="ARBA00030917"/>
    </source>
</evidence>
<name>A0A0A9W842_LYGHE</name>
<feature type="transmembrane region" description="Helical" evidence="10">
    <location>
        <begin position="71"/>
        <end position="95"/>
    </location>
</feature>
<keyword evidence="6" id="KW-0256">Endoplasmic reticulum</keyword>